<gene>
    <name evidence="3" type="ORF">PUN28_019936</name>
</gene>
<evidence type="ECO:0008006" key="5">
    <source>
        <dbReference type="Google" id="ProtNLM"/>
    </source>
</evidence>
<name>A0AAW2EC21_9HYME</name>
<accession>A0AAW2EC21</accession>
<keyword evidence="1" id="KW-0175">Coiled coil</keyword>
<dbReference type="EMBL" id="JADYXP020000027">
    <property type="protein sequence ID" value="KAL0099854.1"/>
    <property type="molecule type" value="Genomic_DNA"/>
</dbReference>
<feature type="transmembrane region" description="Helical" evidence="2">
    <location>
        <begin position="32"/>
        <end position="50"/>
    </location>
</feature>
<keyword evidence="2" id="KW-0472">Membrane</keyword>
<keyword evidence="2" id="KW-1133">Transmembrane helix</keyword>
<evidence type="ECO:0000256" key="1">
    <source>
        <dbReference type="SAM" id="Coils"/>
    </source>
</evidence>
<keyword evidence="4" id="KW-1185">Reference proteome</keyword>
<keyword evidence="2" id="KW-0812">Transmembrane</keyword>
<sequence length="214" mass="24743">MRDKGGDEKEKKKIAAPANYVIFPALRRQESFPVIFLSFLLFLFSFFVFYSNLEVAARRFDETATLFEEHRPTRIFLSRSIANSLRDFVEEQEDLQKELGEKKERKKKEKREKIKAEKKEIELPRKKMIPSSSFAGLTFAARPVSIIFLSIRSRSRIALLNAKVQDIRFLIKTRLKSRSLSVDEARPRTWKSPYVPSKNHLSCEGPAGPCSIGD</sequence>
<protein>
    <recommendedName>
        <fullName evidence="5">Transmembrane protein</fullName>
    </recommendedName>
</protein>
<comment type="caution">
    <text evidence="3">The sequence shown here is derived from an EMBL/GenBank/DDBJ whole genome shotgun (WGS) entry which is preliminary data.</text>
</comment>
<organism evidence="3 4">
    <name type="scientific">Cardiocondyla obscurior</name>
    <dbReference type="NCBI Taxonomy" id="286306"/>
    <lineage>
        <taxon>Eukaryota</taxon>
        <taxon>Metazoa</taxon>
        <taxon>Ecdysozoa</taxon>
        <taxon>Arthropoda</taxon>
        <taxon>Hexapoda</taxon>
        <taxon>Insecta</taxon>
        <taxon>Pterygota</taxon>
        <taxon>Neoptera</taxon>
        <taxon>Endopterygota</taxon>
        <taxon>Hymenoptera</taxon>
        <taxon>Apocrita</taxon>
        <taxon>Aculeata</taxon>
        <taxon>Formicoidea</taxon>
        <taxon>Formicidae</taxon>
        <taxon>Myrmicinae</taxon>
        <taxon>Cardiocondyla</taxon>
    </lineage>
</organism>
<dbReference type="Proteomes" id="UP001430953">
    <property type="component" value="Unassembled WGS sequence"/>
</dbReference>
<proteinExistence type="predicted"/>
<reference evidence="3 4" key="1">
    <citation type="submission" date="2023-03" db="EMBL/GenBank/DDBJ databases">
        <title>High recombination rates correlate with genetic variation in Cardiocondyla obscurior ants.</title>
        <authorList>
            <person name="Errbii M."/>
        </authorList>
    </citation>
    <scope>NUCLEOTIDE SEQUENCE [LARGE SCALE GENOMIC DNA]</scope>
    <source>
        <strain evidence="3">Alpha-2009</strain>
        <tissue evidence="3">Whole body</tissue>
    </source>
</reference>
<evidence type="ECO:0000313" key="3">
    <source>
        <dbReference type="EMBL" id="KAL0099854.1"/>
    </source>
</evidence>
<evidence type="ECO:0000256" key="2">
    <source>
        <dbReference type="SAM" id="Phobius"/>
    </source>
</evidence>
<evidence type="ECO:0000313" key="4">
    <source>
        <dbReference type="Proteomes" id="UP001430953"/>
    </source>
</evidence>
<feature type="coiled-coil region" evidence="1">
    <location>
        <begin position="85"/>
        <end position="120"/>
    </location>
</feature>
<dbReference type="AlphaFoldDB" id="A0AAW2EC21"/>